<dbReference type="OrthoDB" id="276151at2759"/>
<dbReference type="EMBL" id="WHVB01000003">
    <property type="protein sequence ID" value="KAF8485016.1"/>
    <property type="molecule type" value="Genomic_DNA"/>
</dbReference>
<feature type="compositionally biased region" description="Low complexity" evidence="1">
    <location>
        <begin position="571"/>
        <end position="588"/>
    </location>
</feature>
<dbReference type="Proteomes" id="UP000759537">
    <property type="component" value="Unassembled WGS sequence"/>
</dbReference>
<feature type="compositionally biased region" description="Low complexity" evidence="1">
    <location>
        <begin position="550"/>
        <end position="564"/>
    </location>
</feature>
<evidence type="ECO:0000313" key="2">
    <source>
        <dbReference type="EMBL" id="KAF8485016.1"/>
    </source>
</evidence>
<protein>
    <submittedName>
        <fullName evidence="2">Uncharacterized protein</fullName>
    </submittedName>
</protein>
<reference evidence="2" key="2">
    <citation type="journal article" date="2020" name="Nat. Commun.">
        <title>Large-scale genome sequencing of mycorrhizal fungi provides insights into the early evolution of symbiotic traits.</title>
        <authorList>
            <person name="Miyauchi S."/>
            <person name="Kiss E."/>
            <person name="Kuo A."/>
            <person name="Drula E."/>
            <person name="Kohler A."/>
            <person name="Sanchez-Garcia M."/>
            <person name="Morin E."/>
            <person name="Andreopoulos B."/>
            <person name="Barry K.W."/>
            <person name="Bonito G."/>
            <person name="Buee M."/>
            <person name="Carver A."/>
            <person name="Chen C."/>
            <person name="Cichocki N."/>
            <person name="Clum A."/>
            <person name="Culley D."/>
            <person name="Crous P.W."/>
            <person name="Fauchery L."/>
            <person name="Girlanda M."/>
            <person name="Hayes R.D."/>
            <person name="Keri Z."/>
            <person name="LaButti K."/>
            <person name="Lipzen A."/>
            <person name="Lombard V."/>
            <person name="Magnuson J."/>
            <person name="Maillard F."/>
            <person name="Murat C."/>
            <person name="Nolan M."/>
            <person name="Ohm R.A."/>
            <person name="Pangilinan J."/>
            <person name="Pereira M.F."/>
            <person name="Perotto S."/>
            <person name="Peter M."/>
            <person name="Pfister S."/>
            <person name="Riley R."/>
            <person name="Sitrit Y."/>
            <person name="Stielow J.B."/>
            <person name="Szollosi G."/>
            <person name="Zifcakova L."/>
            <person name="Stursova M."/>
            <person name="Spatafora J.W."/>
            <person name="Tedersoo L."/>
            <person name="Vaario L.M."/>
            <person name="Yamada A."/>
            <person name="Yan M."/>
            <person name="Wang P."/>
            <person name="Xu J."/>
            <person name="Bruns T."/>
            <person name="Baldrian P."/>
            <person name="Vilgalys R."/>
            <person name="Dunand C."/>
            <person name="Henrissat B."/>
            <person name="Grigoriev I.V."/>
            <person name="Hibbett D."/>
            <person name="Nagy L.G."/>
            <person name="Martin F.M."/>
        </authorList>
    </citation>
    <scope>NUCLEOTIDE SEQUENCE</scope>
    <source>
        <strain evidence="2">Prilba</strain>
    </source>
</reference>
<reference evidence="2" key="1">
    <citation type="submission" date="2019-10" db="EMBL/GenBank/DDBJ databases">
        <authorList>
            <consortium name="DOE Joint Genome Institute"/>
            <person name="Kuo A."/>
            <person name="Miyauchi S."/>
            <person name="Kiss E."/>
            <person name="Drula E."/>
            <person name="Kohler A."/>
            <person name="Sanchez-Garcia M."/>
            <person name="Andreopoulos B."/>
            <person name="Barry K.W."/>
            <person name="Bonito G."/>
            <person name="Buee M."/>
            <person name="Carver A."/>
            <person name="Chen C."/>
            <person name="Cichocki N."/>
            <person name="Clum A."/>
            <person name="Culley D."/>
            <person name="Crous P.W."/>
            <person name="Fauchery L."/>
            <person name="Girlanda M."/>
            <person name="Hayes R."/>
            <person name="Keri Z."/>
            <person name="LaButti K."/>
            <person name="Lipzen A."/>
            <person name="Lombard V."/>
            <person name="Magnuson J."/>
            <person name="Maillard F."/>
            <person name="Morin E."/>
            <person name="Murat C."/>
            <person name="Nolan M."/>
            <person name="Ohm R."/>
            <person name="Pangilinan J."/>
            <person name="Pereira M."/>
            <person name="Perotto S."/>
            <person name="Peter M."/>
            <person name="Riley R."/>
            <person name="Sitrit Y."/>
            <person name="Stielow B."/>
            <person name="Szollosi G."/>
            <person name="Zifcakova L."/>
            <person name="Stursova M."/>
            <person name="Spatafora J.W."/>
            <person name="Tedersoo L."/>
            <person name="Vaario L.-M."/>
            <person name="Yamada A."/>
            <person name="Yan M."/>
            <person name="Wang P."/>
            <person name="Xu J."/>
            <person name="Bruns T."/>
            <person name="Baldrian P."/>
            <person name="Vilgalys R."/>
            <person name="Henrissat B."/>
            <person name="Grigoriev I.V."/>
            <person name="Hibbett D."/>
            <person name="Nagy L.G."/>
            <person name="Martin F.M."/>
        </authorList>
    </citation>
    <scope>NUCLEOTIDE SEQUENCE</scope>
    <source>
        <strain evidence="2">Prilba</strain>
    </source>
</reference>
<evidence type="ECO:0000256" key="1">
    <source>
        <dbReference type="SAM" id="MobiDB-lite"/>
    </source>
</evidence>
<accession>A0A9P5N355</accession>
<name>A0A9P5N355_9AGAM</name>
<evidence type="ECO:0000313" key="3">
    <source>
        <dbReference type="Proteomes" id="UP000759537"/>
    </source>
</evidence>
<gene>
    <name evidence="2" type="ORF">DFH94DRAFT_717696</name>
</gene>
<feature type="region of interest" description="Disordered" evidence="1">
    <location>
        <begin position="486"/>
        <end position="588"/>
    </location>
</feature>
<keyword evidence="3" id="KW-1185">Reference proteome</keyword>
<feature type="compositionally biased region" description="Low complexity" evidence="1">
    <location>
        <begin position="529"/>
        <end position="538"/>
    </location>
</feature>
<proteinExistence type="predicted"/>
<organism evidence="2 3">
    <name type="scientific">Russula ochroleuca</name>
    <dbReference type="NCBI Taxonomy" id="152965"/>
    <lineage>
        <taxon>Eukaryota</taxon>
        <taxon>Fungi</taxon>
        <taxon>Dikarya</taxon>
        <taxon>Basidiomycota</taxon>
        <taxon>Agaricomycotina</taxon>
        <taxon>Agaricomycetes</taxon>
        <taxon>Russulales</taxon>
        <taxon>Russulaceae</taxon>
        <taxon>Russula</taxon>
    </lineage>
</organism>
<dbReference type="AlphaFoldDB" id="A0A9P5N355"/>
<sequence length="708" mass="79187">MSSRLVYGLRLRHLTPSTFSSRSRYLPSSSRSITSTLSFDSSANAPSSSHSPADSLVAAKTRDLLSSLERADANPSRPWGHYVNLLNYMGLEKLPLEVHQLVLRKCVPPAKVLRAASKREQRALKHPHALHVYENRLQTVMKNIRSAGWQAELDDYHFILEQFAAVGHYIGSRGVLKEMAFVGVQPSAKVYRLCLQALAFRLTLPCPEEQRPTLLKETTNMAREVIGDMRARDIPLDSVDTDLAIQIFGKTIDEKGFDELIKFSYGIDLAYPDRLPLEVVERQSASKAETSEAVDSPLRLQPLTTAGLNVIIDVLGRTGRISKMIQAFEVLTEPLPKSSQSPPSLFDEDEDDYSTINPPSVPEPIYPLPSARPNSTTFQLLIKHASRLNHPVIARHYFVNAWCTDRDEDRRIKIGLCTLPVDKIAPPLLAVNKSMLVPLFSLSNRDKRPELMDWTYRMIKRALRRKRRDLFWYSFRRATRYGPNMAHDDVSGVVSESGSLPRDIDAGPDVVDVPLLTGPPSDGDELRGASDSTSSASSLLETPVVPPAEISTAAPTISTSSPDSNSPPTPLAASSSAKSPHPETDSSVLDLDLDSYRSQSTSLRPGIFNIDLHISYLERDVSQLERLAGDVERVLGRTLHRVKERLGRRVWTGKDVWLSDEKDRVPVAKKVWKEVVNFVPPEEGKLLRLCPKQAEQIRRGRSQRQKKR</sequence>
<comment type="caution">
    <text evidence="2">The sequence shown here is derived from an EMBL/GenBank/DDBJ whole genome shotgun (WGS) entry which is preliminary data.</text>
</comment>